<dbReference type="PANTHER" id="PTHR33055">
    <property type="entry name" value="TRANSPOSASE FOR INSERTION SEQUENCE ELEMENT IS1111A"/>
    <property type="match status" value="1"/>
</dbReference>
<evidence type="ECO:0000313" key="4">
    <source>
        <dbReference type="Proteomes" id="UP000577386"/>
    </source>
</evidence>
<dbReference type="Proteomes" id="UP000577386">
    <property type="component" value="Unassembled WGS sequence"/>
</dbReference>
<dbReference type="Pfam" id="PF02371">
    <property type="entry name" value="Transposase_20"/>
    <property type="match status" value="1"/>
</dbReference>
<dbReference type="GO" id="GO:0006313">
    <property type="term" value="P:DNA transposition"/>
    <property type="evidence" value="ECO:0007669"/>
    <property type="project" value="InterPro"/>
</dbReference>
<dbReference type="InterPro" id="IPR003346">
    <property type="entry name" value="Transposase_20"/>
</dbReference>
<sequence length="418" mass="45203">MAIGAVDEAGQKHDRRMHVIETGDIDVYLGLDIGKGEHHATAVTPAGKKAFDKRLPNIEPKLRELFSTLQAKHGTVLVMVDQPASIGALPLAVARDMGCPVAYLPGLTMRRIADLYPGEAKTDARDAFIIADAARAMPHTLRSVDLEDETIAELEMIVGFDDDLTGEATRVANRLHGLLAQIHPSLERVLGPRLQHPAVLTLLERFGSPAQIRKAGRRRLVTLLRPRAPRMAERLVEDIFTALDEQAVVVPGTEAAALIVPSLAGSLTAVLDQRKLLAGRIEELLKAHPLSQVLISMPGVGIRTGARILIEVGDGSSFPSAAHLAAYAGLAQATRNSGSSIRGEQPSRRGNKQLKRAFFLSAFAALGDPASRAYYDKKIGQGKHHTQALLCLARRRADVLFAMLRDGTFYEPQPATAR</sequence>
<name>A0A7W3NJY8_STRMR</name>
<comment type="caution">
    <text evidence="3">The sequence shown here is derived from an EMBL/GenBank/DDBJ whole genome shotgun (WGS) entry which is preliminary data.</text>
</comment>
<feature type="domain" description="Transposase IS110-like N-terminal" evidence="1">
    <location>
        <begin position="29"/>
        <end position="184"/>
    </location>
</feature>
<evidence type="ECO:0000259" key="1">
    <source>
        <dbReference type="Pfam" id="PF01548"/>
    </source>
</evidence>
<proteinExistence type="predicted"/>
<dbReference type="GO" id="GO:0004803">
    <property type="term" value="F:transposase activity"/>
    <property type="evidence" value="ECO:0007669"/>
    <property type="project" value="InterPro"/>
</dbReference>
<dbReference type="EMBL" id="JACJIJ010000002">
    <property type="protein sequence ID" value="MBA9051904.1"/>
    <property type="molecule type" value="Genomic_DNA"/>
</dbReference>
<protein>
    <submittedName>
        <fullName evidence="3">Transposase</fullName>
    </submittedName>
</protein>
<dbReference type="AlphaFoldDB" id="A0A7W3NJY8"/>
<dbReference type="InterPro" id="IPR047650">
    <property type="entry name" value="Transpos_IS110"/>
</dbReference>
<gene>
    <name evidence="3" type="ORF">HDA42_001082</name>
</gene>
<evidence type="ECO:0000259" key="2">
    <source>
        <dbReference type="Pfam" id="PF02371"/>
    </source>
</evidence>
<organism evidence="3 4">
    <name type="scientific">Streptomyces murinus</name>
    <dbReference type="NCBI Taxonomy" id="33900"/>
    <lineage>
        <taxon>Bacteria</taxon>
        <taxon>Bacillati</taxon>
        <taxon>Actinomycetota</taxon>
        <taxon>Actinomycetes</taxon>
        <taxon>Kitasatosporales</taxon>
        <taxon>Streptomycetaceae</taxon>
        <taxon>Streptomyces</taxon>
    </lineage>
</organism>
<dbReference type="Pfam" id="PF01548">
    <property type="entry name" value="DEDD_Tnp_IS110"/>
    <property type="match status" value="1"/>
</dbReference>
<dbReference type="GO" id="GO:0003677">
    <property type="term" value="F:DNA binding"/>
    <property type="evidence" value="ECO:0007669"/>
    <property type="project" value="InterPro"/>
</dbReference>
<dbReference type="InterPro" id="IPR002525">
    <property type="entry name" value="Transp_IS110-like_N"/>
</dbReference>
<dbReference type="NCBIfam" id="NF033542">
    <property type="entry name" value="transpos_IS110"/>
    <property type="match status" value="1"/>
</dbReference>
<accession>A0A7W3NJY8</accession>
<reference evidence="3 4" key="1">
    <citation type="submission" date="2020-08" db="EMBL/GenBank/DDBJ databases">
        <title>Sequencing the genomes of 1000 actinobacteria strains.</title>
        <authorList>
            <person name="Klenk H.-P."/>
        </authorList>
    </citation>
    <scope>NUCLEOTIDE SEQUENCE [LARGE SCALE GENOMIC DNA]</scope>
    <source>
        <strain evidence="3 4">DSM 41827</strain>
    </source>
</reference>
<keyword evidence="4" id="KW-1185">Reference proteome</keyword>
<dbReference type="PANTHER" id="PTHR33055:SF3">
    <property type="entry name" value="PUTATIVE TRANSPOSASE FOR IS117-RELATED"/>
    <property type="match status" value="1"/>
</dbReference>
<evidence type="ECO:0000313" key="3">
    <source>
        <dbReference type="EMBL" id="MBA9051904.1"/>
    </source>
</evidence>
<feature type="domain" description="Transposase IS116/IS110/IS902 C-terminal" evidence="2">
    <location>
        <begin position="292"/>
        <end position="375"/>
    </location>
</feature>